<dbReference type="AlphaFoldDB" id="F0XIC5"/>
<dbReference type="OrthoDB" id="77607at2759"/>
<dbReference type="GeneID" id="25979268"/>
<reference evidence="3 4" key="1">
    <citation type="journal article" date="2011" name="Proc. Natl. Acad. Sci. U.S.A.">
        <title>Genome and transcriptome analyses of the mountain pine beetle-fungal symbiont Grosmannia clavigera, a lodgepole pine pathogen.</title>
        <authorList>
            <person name="DiGuistini S."/>
            <person name="Wang Y."/>
            <person name="Liao N.Y."/>
            <person name="Taylor G."/>
            <person name="Tanguay P."/>
            <person name="Feau N."/>
            <person name="Henrissat B."/>
            <person name="Chan S.K."/>
            <person name="Hesse-Orce U."/>
            <person name="Alamouti S.M."/>
            <person name="Tsui C.K.M."/>
            <person name="Docking R.T."/>
            <person name="Levasseur A."/>
            <person name="Haridas S."/>
            <person name="Robertson G."/>
            <person name="Birol I."/>
            <person name="Holt R.A."/>
            <person name="Marra M.A."/>
            <person name="Hamelin R.C."/>
            <person name="Hirst M."/>
            <person name="Jones S.J.M."/>
            <person name="Bohlmann J."/>
            <person name="Breuil C."/>
        </authorList>
    </citation>
    <scope>NUCLEOTIDE SEQUENCE [LARGE SCALE GENOMIC DNA]</scope>
    <source>
        <strain evidence="4">kw1407 / UAMH 11150</strain>
    </source>
</reference>
<gene>
    <name evidence="3" type="ORF">CMQ_5896</name>
</gene>
<feature type="coiled-coil region" evidence="1">
    <location>
        <begin position="227"/>
        <end position="264"/>
    </location>
</feature>
<protein>
    <submittedName>
        <fullName evidence="3">Uncharacterized protein</fullName>
    </submittedName>
</protein>
<proteinExistence type="predicted"/>
<accession>F0XIC5</accession>
<dbReference type="EMBL" id="GL629771">
    <property type="protein sequence ID" value="EFX02535.1"/>
    <property type="molecule type" value="Genomic_DNA"/>
</dbReference>
<feature type="region of interest" description="Disordered" evidence="2">
    <location>
        <begin position="284"/>
        <end position="324"/>
    </location>
</feature>
<dbReference type="eggNOG" id="ENOG502S9DW">
    <property type="taxonomic scope" value="Eukaryota"/>
</dbReference>
<sequence>MVAQLYKRKHGEVDEGTISEASYGDEEEGLRKRRSRSQNPGHMAESKSDGRDQDSTRPMLNPIRVQPKTPPIGRRTSRTPIQGKELQIPSRPATPNATRDVFLVNNAATVSSELSTAALMPKLASTTRSVATSVTLKTPKIAEGAMEVDIRVAEVAENSKIDTSSFRDLDEAEWAAFEADVVNAPSFAAVGHPSNAESIVASRENADLPEKDGSQFKIMATGDTQMKEEKEEANRALEIEFEEMVELESRVKKLREKREALRRKFALGPSILLDEESILPIVSPKMRNSKSKAYMNSHASASADEDDDEDDDDTDDWDGFRFRA</sequence>
<dbReference type="HOGENOM" id="CLU_858029_0_0_1"/>
<feature type="compositionally biased region" description="Basic and acidic residues" evidence="2">
    <location>
        <begin position="44"/>
        <end position="55"/>
    </location>
</feature>
<evidence type="ECO:0000313" key="4">
    <source>
        <dbReference type="Proteomes" id="UP000007796"/>
    </source>
</evidence>
<keyword evidence="1" id="KW-0175">Coiled coil</keyword>
<dbReference type="RefSeq" id="XP_014172017.1">
    <property type="nucleotide sequence ID" value="XM_014316542.1"/>
</dbReference>
<feature type="compositionally biased region" description="Basic residues" evidence="2">
    <location>
        <begin position="1"/>
        <end position="10"/>
    </location>
</feature>
<dbReference type="STRING" id="655863.F0XIC5"/>
<evidence type="ECO:0000256" key="2">
    <source>
        <dbReference type="SAM" id="MobiDB-lite"/>
    </source>
</evidence>
<evidence type="ECO:0000256" key="1">
    <source>
        <dbReference type="SAM" id="Coils"/>
    </source>
</evidence>
<dbReference type="InParanoid" id="F0XIC5"/>
<evidence type="ECO:0000313" key="3">
    <source>
        <dbReference type="EMBL" id="EFX02535.1"/>
    </source>
</evidence>
<dbReference type="Proteomes" id="UP000007796">
    <property type="component" value="Unassembled WGS sequence"/>
</dbReference>
<name>F0XIC5_GROCL</name>
<keyword evidence="4" id="KW-1185">Reference proteome</keyword>
<feature type="compositionally biased region" description="Acidic residues" evidence="2">
    <location>
        <begin position="303"/>
        <end position="317"/>
    </location>
</feature>
<organism evidence="4">
    <name type="scientific">Grosmannia clavigera (strain kw1407 / UAMH 11150)</name>
    <name type="common">Blue stain fungus</name>
    <name type="synonym">Graphiocladiella clavigera</name>
    <dbReference type="NCBI Taxonomy" id="655863"/>
    <lineage>
        <taxon>Eukaryota</taxon>
        <taxon>Fungi</taxon>
        <taxon>Dikarya</taxon>
        <taxon>Ascomycota</taxon>
        <taxon>Pezizomycotina</taxon>
        <taxon>Sordariomycetes</taxon>
        <taxon>Sordariomycetidae</taxon>
        <taxon>Ophiostomatales</taxon>
        <taxon>Ophiostomataceae</taxon>
        <taxon>Leptographium</taxon>
    </lineage>
</organism>
<feature type="region of interest" description="Disordered" evidence="2">
    <location>
        <begin position="1"/>
        <end position="83"/>
    </location>
</feature>